<keyword evidence="5 8" id="KW-0479">Metal-binding</keyword>
<feature type="domain" description="MTTase N-terminal" evidence="10">
    <location>
        <begin position="70"/>
        <end position="181"/>
    </location>
</feature>
<dbReference type="Gene3D" id="2.40.50.140">
    <property type="entry name" value="Nucleic acid-binding proteins"/>
    <property type="match status" value="1"/>
</dbReference>
<dbReference type="InterPro" id="IPR038135">
    <property type="entry name" value="Methylthiotransferase_N_sf"/>
</dbReference>
<dbReference type="GO" id="GO:0005840">
    <property type="term" value="C:ribosome"/>
    <property type="evidence" value="ECO:0007669"/>
    <property type="project" value="UniProtKB-KW"/>
</dbReference>
<dbReference type="GO" id="GO:0046872">
    <property type="term" value="F:metal ion binding"/>
    <property type="evidence" value="ECO:0007669"/>
    <property type="project" value="UniProtKB-KW"/>
</dbReference>
<comment type="cofactor">
    <cofactor evidence="8">
        <name>[4Fe-4S] cluster</name>
        <dbReference type="ChEBI" id="CHEBI:49883"/>
    </cofactor>
    <text evidence="8">Binds 2 [4Fe-4S] clusters. One cluster is coordinated with 3 cysteines and an exchangeable S-adenosyl-L-methionine.</text>
</comment>
<dbReference type="InterPro" id="IPR007197">
    <property type="entry name" value="rSAM"/>
</dbReference>
<feature type="binding site" evidence="8">
    <location>
        <position position="254"/>
    </location>
    <ligand>
        <name>[4Fe-4S] cluster</name>
        <dbReference type="ChEBI" id="CHEBI:49883"/>
        <label>2</label>
        <note>4Fe-4S-S-AdoMet</note>
    </ligand>
</feature>
<dbReference type="PROSITE" id="PS01278">
    <property type="entry name" value="MTTASE_RADICAL"/>
    <property type="match status" value="1"/>
</dbReference>
<sequence>MGPFVRAAFRSFGAARPSAPLWALGRSLYRPAALWPCPPPGRLRGTGRYAFLVSPAHSTSSQDAPAREGKSVALLTLGCARNETDSEELAARLAAGGWRISDDGEDADVVMVNTCGFIEQAKTESIDVLLDASSTGAKVVATGCMAERYGTELAESLPEADAVLGFDHYPDMAARLDDILAGRAVASHKPSDRRKLLPISPAKRQAAAAVVPGHSRAAQADGAAVAAGAPQHLAVLRKRLTDGPVANLKLASGCDRRCTFCAIPSFRGSFVSRTPEEILAEAAWLASEGVKELNLVSENTTSYGKDLADPQALEHLLEGMAAIDGIEWIRLSYLQPAELRPSLIEAMHRTDKVVPYFDLSFQHSSAKVLRRMRRFGSTENFLALLAQIRDVAPLAGARTNVIVGFPGETEEDVEELMGFLEEARLDSTGVFAYSDEDGTEAVDLDGHVPEDEVQDRHTRVAMLVDELVSQRAADRLGEVMQVLVESVEDDGVDGRGAHQAPEVDGTIALVGEVEGLEPGDFVTAKVVDSNGVDLVAEIVEEAL</sequence>
<dbReference type="GO" id="GO:0035600">
    <property type="term" value="P:tRNA methylthiolation"/>
    <property type="evidence" value="ECO:0007669"/>
    <property type="project" value="UniProtKB-ARBA"/>
</dbReference>
<dbReference type="InterPro" id="IPR058240">
    <property type="entry name" value="rSAM_sf"/>
</dbReference>
<dbReference type="Pfam" id="PF00919">
    <property type="entry name" value="UPF0004"/>
    <property type="match status" value="1"/>
</dbReference>
<dbReference type="PROSITE" id="PS50926">
    <property type="entry name" value="TRAM"/>
    <property type="match status" value="1"/>
</dbReference>
<dbReference type="SFLD" id="SFLDG01061">
    <property type="entry name" value="methylthiotransferase"/>
    <property type="match status" value="1"/>
</dbReference>
<evidence type="ECO:0000256" key="2">
    <source>
        <dbReference type="ARBA" id="ARBA00022490"/>
    </source>
</evidence>
<dbReference type="Gene3D" id="3.80.30.20">
    <property type="entry name" value="tm_1862 like domain"/>
    <property type="match status" value="1"/>
</dbReference>
<dbReference type="PROSITE" id="PS51449">
    <property type="entry name" value="MTTASE_N"/>
    <property type="match status" value="1"/>
</dbReference>
<dbReference type="PROSITE" id="PS51918">
    <property type="entry name" value="RADICAL_SAM"/>
    <property type="match status" value="1"/>
</dbReference>
<dbReference type="InterPro" id="IPR002792">
    <property type="entry name" value="TRAM_dom"/>
</dbReference>
<dbReference type="Pfam" id="PF18693">
    <property type="entry name" value="TRAM_2"/>
    <property type="match status" value="1"/>
</dbReference>
<comment type="caution">
    <text evidence="12">The sequence shown here is derived from an EMBL/GenBank/DDBJ whole genome shotgun (WGS) entry which is preliminary data.</text>
</comment>
<evidence type="ECO:0000256" key="8">
    <source>
        <dbReference type="HAMAP-Rule" id="MF_01865"/>
    </source>
</evidence>
<feature type="binding site" evidence="8">
    <location>
        <position position="115"/>
    </location>
    <ligand>
        <name>[4Fe-4S] cluster</name>
        <dbReference type="ChEBI" id="CHEBI:49883"/>
        <label>1</label>
    </ligand>
</feature>
<keyword evidence="6 8" id="KW-0408">Iron</keyword>
<dbReference type="PANTHER" id="PTHR43837">
    <property type="entry name" value="RIBOSOMAL PROTEIN S12 METHYLTHIOTRANSFERASE RIMO"/>
    <property type="match status" value="1"/>
</dbReference>
<evidence type="ECO:0000256" key="3">
    <source>
        <dbReference type="ARBA" id="ARBA00022679"/>
    </source>
</evidence>
<reference evidence="12 13" key="1">
    <citation type="journal article" date="2018" name="Int. J. Syst. Evol. Microbiol.">
        <title>Glycomyces paridis sp. nov., isolated from the medicinal plant Paris polyphylla.</title>
        <authorList>
            <person name="Fang X.M."/>
            <person name="Bai J.L."/>
            <person name="Su J."/>
            <person name="Zhao L.L."/>
            <person name="Liu H.Y."/>
            <person name="Ma B.P."/>
            <person name="Zhang Y.Q."/>
            <person name="Yu L.Y."/>
        </authorList>
    </citation>
    <scope>NUCLEOTIDE SEQUENCE [LARGE SCALE GENOMIC DNA]</scope>
    <source>
        <strain evidence="12 13">CPCC 204357</strain>
    </source>
</reference>
<dbReference type="GO" id="GO:0051539">
    <property type="term" value="F:4 iron, 4 sulfur cluster binding"/>
    <property type="evidence" value="ECO:0007669"/>
    <property type="project" value="UniProtKB-UniRule"/>
</dbReference>
<feature type="domain" description="TRAM" evidence="9">
    <location>
        <begin position="473"/>
        <end position="540"/>
    </location>
</feature>
<name>A0A4V4HPV2_9ACTN</name>
<keyword evidence="7 8" id="KW-0411">Iron-sulfur</keyword>
<dbReference type="CDD" id="cd01335">
    <property type="entry name" value="Radical_SAM"/>
    <property type="match status" value="1"/>
</dbReference>
<dbReference type="Pfam" id="PF04055">
    <property type="entry name" value="Radical_SAM"/>
    <property type="match status" value="1"/>
</dbReference>
<dbReference type="InterPro" id="IPR023404">
    <property type="entry name" value="rSAM_horseshoe"/>
</dbReference>
<evidence type="ECO:0000259" key="11">
    <source>
        <dbReference type="PROSITE" id="PS51918"/>
    </source>
</evidence>
<dbReference type="InterPro" id="IPR020612">
    <property type="entry name" value="Methylthiotransferase_CS"/>
</dbReference>
<evidence type="ECO:0000256" key="1">
    <source>
        <dbReference type="ARBA" id="ARBA00022485"/>
    </source>
</evidence>
<feature type="binding site" evidence="8">
    <location>
        <position position="144"/>
    </location>
    <ligand>
        <name>[4Fe-4S] cluster</name>
        <dbReference type="ChEBI" id="CHEBI:49883"/>
        <label>1</label>
    </ligand>
</feature>
<keyword evidence="12" id="KW-0689">Ribosomal protein</keyword>
<keyword evidence="1 8" id="KW-0004">4Fe-4S</keyword>
<comment type="function">
    <text evidence="8">Catalyzes the methylthiolation of an aspartic acid residue of ribosomal protein uS12.</text>
</comment>
<protein>
    <recommendedName>
        <fullName evidence="8">Ribosomal protein uS12 methylthiotransferase RimO</fullName>
        <shortName evidence="8">uS12 MTTase</shortName>
        <shortName evidence="8">uS12 methylthiotransferase</shortName>
        <ecNumber evidence="8">2.8.4.4</ecNumber>
    </recommendedName>
    <alternativeName>
        <fullName evidence="8">Ribosomal protein uS12 (aspartate-C(3))-methylthiotransferase</fullName>
    </alternativeName>
    <alternativeName>
        <fullName evidence="8">Ribosome maturation factor RimO</fullName>
    </alternativeName>
</protein>
<keyword evidence="2 8" id="KW-0963">Cytoplasm</keyword>
<dbReference type="SFLD" id="SFLDG01082">
    <property type="entry name" value="B12-binding_domain_containing"/>
    <property type="match status" value="1"/>
</dbReference>
<keyword evidence="4 8" id="KW-0949">S-adenosyl-L-methionine</keyword>
<dbReference type="InterPro" id="IPR005839">
    <property type="entry name" value="Methylthiotransferase"/>
</dbReference>
<dbReference type="InterPro" id="IPR006638">
    <property type="entry name" value="Elp3/MiaA/NifB-like_rSAM"/>
</dbReference>
<dbReference type="Gene3D" id="3.40.50.12160">
    <property type="entry name" value="Methylthiotransferase, N-terminal domain"/>
    <property type="match status" value="1"/>
</dbReference>
<comment type="catalytic activity">
    <reaction evidence="8">
        <text>L-aspartate(89)-[ribosomal protein uS12]-hydrogen + (sulfur carrier)-SH + AH2 + 2 S-adenosyl-L-methionine = 3-methylsulfanyl-L-aspartate(89)-[ribosomal protein uS12]-hydrogen + (sulfur carrier)-H + 5'-deoxyadenosine + L-methionine + A + S-adenosyl-L-homocysteine + 2 H(+)</text>
        <dbReference type="Rhea" id="RHEA:37087"/>
        <dbReference type="Rhea" id="RHEA-COMP:10460"/>
        <dbReference type="Rhea" id="RHEA-COMP:10461"/>
        <dbReference type="Rhea" id="RHEA-COMP:14737"/>
        <dbReference type="Rhea" id="RHEA-COMP:14739"/>
        <dbReference type="ChEBI" id="CHEBI:13193"/>
        <dbReference type="ChEBI" id="CHEBI:15378"/>
        <dbReference type="ChEBI" id="CHEBI:17319"/>
        <dbReference type="ChEBI" id="CHEBI:17499"/>
        <dbReference type="ChEBI" id="CHEBI:29917"/>
        <dbReference type="ChEBI" id="CHEBI:29961"/>
        <dbReference type="ChEBI" id="CHEBI:57844"/>
        <dbReference type="ChEBI" id="CHEBI:57856"/>
        <dbReference type="ChEBI" id="CHEBI:59789"/>
        <dbReference type="ChEBI" id="CHEBI:64428"/>
        <dbReference type="ChEBI" id="CHEBI:73599"/>
        <dbReference type="EC" id="2.8.4.4"/>
    </reaction>
</comment>
<dbReference type="Proteomes" id="UP000305792">
    <property type="component" value="Unassembled WGS sequence"/>
</dbReference>
<dbReference type="SUPFAM" id="SSF102114">
    <property type="entry name" value="Radical SAM enzymes"/>
    <property type="match status" value="1"/>
</dbReference>
<dbReference type="PANTHER" id="PTHR43837:SF1">
    <property type="entry name" value="RIBOSOMAL PROTEIN US12 METHYLTHIOTRANSFERASE RIMO"/>
    <property type="match status" value="1"/>
</dbReference>
<dbReference type="InterPro" id="IPR012340">
    <property type="entry name" value="NA-bd_OB-fold"/>
</dbReference>
<dbReference type="EC" id="2.8.4.4" evidence="8"/>
<dbReference type="NCBIfam" id="TIGR00089">
    <property type="entry name" value="MiaB/RimO family radical SAM methylthiotransferase"/>
    <property type="match status" value="1"/>
</dbReference>
<evidence type="ECO:0000313" key="13">
    <source>
        <dbReference type="Proteomes" id="UP000305792"/>
    </source>
</evidence>
<dbReference type="OrthoDB" id="9805215at2"/>
<comment type="subcellular location">
    <subcellularLocation>
        <location evidence="8">Cytoplasm</location>
    </subcellularLocation>
</comment>
<dbReference type="FunFam" id="3.80.30.20:FF:000001">
    <property type="entry name" value="tRNA-2-methylthio-N(6)-dimethylallyladenosine synthase 2"/>
    <property type="match status" value="1"/>
</dbReference>
<feature type="binding site" evidence="8">
    <location>
        <position position="258"/>
    </location>
    <ligand>
        <name>[4Fe-4S] cluster</name>
        <dbReference type="ChEBI" id="CHEBI:49883"/>
        <label>2</label>
        <note>4Fe-4S-S-AdoMet</note>
    </ligand>
</feature>
<feature type="binding site" evidence="8">
    <location>
        <position position="261"/>
    </location>
    <ligand>
        <name>[4Fe-4S] cluster</name>
        <dbReference type="ChEBI" id="CHEBI:49883"/>
        <label>2</label>
        <note>4Fe-4S-S-AdoMet</note>
    </ligand>
</feature>
<evidence type="ECO:0000256" key="5">
    <source>
        <dbReference type="ARBA" id="ARBA00022723"/>
    </source>
</evidence>
<organism evidence="12 13">
    <name type="scientific">Glycomyces paridis</name>
    <dbReference type="NCBI Taxonomy" id="2126555"/>
    <lineage>
        <taxon>Bacteria</taxon>
        <taxon>Bacillati</taxon>
        <taxon>Actinomycetota</taxon>
        <taxon>Actinomycetes</taxon>
        <taxon>Glycomycetales</taxon>
        <taxon>Glycomycetaceae</taxon>
        <taxon>Glycomyces</taxon>
    </lineage>
</organism>
<evidence type="ECO:0000256" key="4">
    <source>
        <dbReference type="ARBA" id="ARBA00022691"/>
    </source>
</evidence>
<evidence type="ECO:0000256" key="7">
    <source>
        <dbReference type="ARBA" id="ARBA00023014"/>
    </source>
</evidence>
<keyword evidence="13" id="KW-1185">Reference proteome</keyword>
<dbReference type="AlphaFoldDB" id="A0A4V4HPV2"/>
<dbReference type="EMBL" id="STGX01000002">
    <property type="protein sequence ID" value="THV31336.1"/>
    <property type="molecule type" value="Genomic_DNA"/>
</dbReference>
<keyword evidence="12" id="KW-0687">Ribonucleoprotein</keyword>
<dbReference type="GO" id="GO:0005829">
    <property type="term" value="C:cytosol"/>
    <property type="evidence" value="ECO:0007669"/>
    <property type="project" value="TreeGrafter"/>
</dbReference>
<evidence type="ECO:0000259" key="10">
    <source>
        <dbReference type="PROSITE" id="PS51449"/>
    </source>
</evidence>
<evidence type="ECO:0000256" key="6">
    <source>
        <dbReference type="ARBA" id="ARBA00023004"/>
    </source>
</evidence>
<dbReference type="HAMAP" id="MF_01865">
    <property type="entry name" value="MTTase_RimO"/>
    <property type="match status" value="1"/>
</dbReference>
<comment type="similarity">
    <text evidence="8">Belongs to the methylthiotransferase family. RimO subfamily.</text>
</comment>
<dbReference type="SFLD" id="SFLDF00274">
    <property type="entry name" value="ribosomal_protein_S12_methylth"/>
    <property type="match status" value="1"/>
</dbReference>
<dbReference type="InterPro" id="IPR013848">
    <property type="entry name" value="Methylthiotransferase_N"/>
</dbReference>
<feature type="domain" description="Radical SAM core" evidence="11">
    <location>
        <begin position="240"/>
        <end position="471"/>
    </location>
</feature>
<dbReference type="NCBIfam" id="TIGR01125">
    <property type="entry name" value="30S ribosomal protein S12 methylthiotransferase RimO"/>
    <property type="match status" value="1"/>
</dbReference>
<evidence type="ECO:0000259" key="9">
    <source>
        <dbReference type="PROSITE" id="PS50926"/>
    </source>
</evidence>
<dbReference type="SMART" id="SM00729">
    <property type="entry name" value="Elp3"/>
    <property type="match status" value="1"/>
</dbReference>
<keyword evidence="3 8" id="KW-0808">Transferase</keyword>
<dbReference type="GO" id="GO:0035599">
    <property type="term" value="F:aspartic acid methylthiotransferase activity"/>
    <property type="evidence" value="ECO:0007669"/>
    <property type="project" value="TreeGrafter"/>
</dbReference>
<dbReference type="InterPro" id="IPR005840">
    <property type="entry name" value="Ribosomal_uS12_MeSTrfase_RimO"/>
</dbReference>
<proteinExistence type="inferred from homology"/>
<accession>A0A4V4HPV2</accession>
<dbReference type="GO" id="GO:0103039">
    <property type="term" value="F:protein methylthiotransferase activity"/>
    <property type="evidence" value="ECO:0007669"/>
    <property type="project" value="UniProtKB-EC"/>
</dbReference>
<feature type="binding site" evidence="8">
    <location>
        <position position="79"/>
    </location>
    <ligand>
        <name>[4Fe-4S] cluster</name>
        <dbReference type="ChEBI" id="CHEBI:49883"/>
        <label>1</label>
    </ligand>
</feature>
<evidence type="ECO:0000313" key="12">
    <source>
        <dbReference type="EMBL" id="THV31336.1"/>
    </source>
</evidence>
<gene>
    <name evidence="8 12" type="primary">rimO</name>
    <name evidence="12" type="ORF">E9998_02910</name>
</gene>
<dbReference type="SFLD" id="SFLDS00029">
    <property type="entry name" value="Radical_SAM"/>
    <property type="match status" value="1"/>
</dbReference>